<keyword evidence="4" id="KW-1185">Reference proteome</keyword>
<dbReference type="Proteomes" id="UP000020218">
    <property type="component" value="Unassembled WGS sequence"/>
</dbReference>
<feature type="signal peptide" evidence="2">
    <location>
        <begin position="1"/>
        <end position="25"/>
    </location>
</feature>
<feature type="chain" id="PRO_5001462176" evidence="2">
    <location>
        <begin position="26"/>
        <end position="189"/>
    </location>
</feature>
<reference evidence="3" key="1">
    <citation type="submission" date="2014-02" db="EMBL/GenBank/DDBJ databases">
        <title>Expanding our view of genomic diversity in Candidatus Accumulibacter clades.</title>
        <authorList>
            <person name="Skennerton C.T."/>
            <person name="Barr J.J."/>
            <person name="Slater F.R."/>
            <person name="Bond P.L."/>
            <person name="Tyson G.W."/>
        </authorList>
    </citation>
    <scope>NUCLEOTIDE SEQUENCE [LARGE SCALE GENOMIC DNA]</scope>
</reference>
<evidence type="ECO:0000313" key="3">
    <source>
        <dbReference type="EMBL" id="EXI67276.1"/>
    </source>
</evidence>
<accession>A0A011MXH2</accession>
<keyword evidence="2" id="KW-0732">Signal</keyword>
<gene>
    <name evidence="3" type="ORF">AW08_02111</name>
</gene>
<proteinExistence type="predicted"/>
<evidence type="ECO:0000256" key="1">
    <source>
        <dbReference type="SAM" id="Phobius"/>
    </source>
</evidence>
<comment type="caution">
    <text evidence="3">The sequence shown here is derived from an EMBL/GenBank/DDBJ whole genome shotgun (WGS) entry which is preliminary data.</text>
</comment>
<keyword evidence="1" id="KW-0812">Transmembrane</keyword>
<dbReference type="STRING" id="1454001.AW08_02111"/>
<sequence>MNNRMLLAAVALGFGMTLAIPPAQAGAGHDHGEAPAASTGTPVPGVTAVSESFELVGRLLHDELSILVDRHASNEPVLDASLTVEVAGRSAVAAFHADNGDYSLTDAAILGQLRQAGSKPLTFTLIAGEESDLLSGELDVHDEADNAASQHGHGWQEYALWSAAGVAGLAILVALGRRLRNARHAGGAA</sequence>
<evidence type="ECO:0000256" key="2">
    <source>
        <dbReference type="SAM" id="SignalP"/>
    </source>
</evidence>
<feature type="transmembrane region" description="Helical" evidence="1">
    <location>
        <begin position="158"/>
        <end position="175"/>
    </location>
</feature>
<evidence type="ECO:0000313" key="4">
    <source>
        <dbReference type="Proteomes" id="UP000020218"/>
    </source>
</evidence>
<protein>
    <submittedName>
        <fullName evidence="3">Uncharacterized protein</fullName>
    </submittedName>
</protein>
<dbReference type="EMBL" id="JFAX01000011">
    <property type="protein sequence ID" value="EXI67276.1"/>
    <property type="molecule type" value="Genomic_DNA"/>
</dbReference>
<dbReference type="AlphaFoldDB" id="A0A011MXH2"/>
<name>A0A011MXH2_9PROT</name>
<dbReference type="PATRIC" id="fig|1454001.3.peg.2157"/>
<organism evidence="3 4">
    <name type="scientific">Candidatus Accumulibacter adjunctus</name>
    <dbReference type="NCBI Taxonomy" id="1454001"/>
    <lineage>
        <taxon>Bacteria</taxon>
        <taxon>Pseudomonadati</taxon>
        <taxon>Pseudomonadota</taxon>
        <taxon>Betaproteobacteria</taxon>
        <taxon>Candidatus Accumulibacter</taxon>
    </lineage>
</organism>
<keyword evidence="1" id="KW-0472">Membrane</keyword>
<keyword evidence="1" id="KW-1133">Transmembrane helix</keyword>